<evidence type="ECO:0000313" key="1">
    <source>
        <dbReference type="EMBL" id="KJY26094.1"/>
    </source>
</evidence>
<dbReference type="AlphaFoldDB" id="A0A0F4IWT2"/>
<gene>
    <name evidence="1" type="ORF">VR44_30890</name>
</gene>
<comment type="caution">
    <text evidence="1">The sequence shown here is derived from an EMBL/GenBank/DDBJ whole genome shotgun (WGS) entry which is preliminary data.</text>
</comment>
<keyword evidence="2" id="KW-1185">Reference proteome</keyword>
<protein>
    <submittedName>
        <fullName evidence="1">Uncharacterized protein</fullName>
    </submittedName>
</protein>
<accession>A0A0F4IWT2</accession>
<sequence>MRAGTVLDWSDQTEAAGPPQAPTYIWLDCAQWTPRAVRAASCRASSRSRRFFWLTIHTLVCSVPSGELLDVRPSGGPPFGAVKVLAEPAGPVDVGQPVPDRLVQRGSVPRRREGAVLLVVRAGGGLCRLVEHHGHPLGEEGDLLDDPFAGLAVEVLPGQLGRKALVMFQVASWFAPVSSVREIVQFFFSTAFWLTV</sequence>
<organism evidence="1 2">
    <name type="scientific">Streptomyces katrae</name>
    <dbReference type="NCBI Taxonomy" id="68223"/>
    <lineage>
        <taxon>Bacteria</taxon>
        <taxon>Bacillati</taxon>
        <taxon>Actinomycetota</taxon>
        <taxon>Actinomycetes</taxon>
        <taxon>Kitasatosporales</taxon>
        <taxon>Streptomycetaceae</taxon>
        <taxon>Streptomyces</taxon>
    </lineage>
</organism>
<dbReference type="EMBL" id="JZWV01000984">
    <property type="protein sequence ID" value="KJY26094.1"/>
    <property type="molecule type" value="Genomic_DNA"/>
</dbReference>
<name>A0A0F4IWT2_9ACTN</name>
<reference evidence="1 2" key="1">
    <citation type="submission" date="2015-02" db="EMBL/GenBank/DDBJ databases">
        <authorList>
            <person name="Ju K.-S."/>
            <person name="Doroghazi J.R."/>
            <person name="Metcalf W."/>
        </authorList>
    </citation>
    <scope>NUCLEOTIDE SEQUENCE [LARGE SCALE GENOMIC DNA]</scope>
    <source>
        <strain evidence="1 2">NRRL ISP-5550</strain>
    </source>
</reference>
<evidence type="ECO:0000313" key="2">
    <source>
        <dbReference type="Proteomes" id="UP000033551"/>
    </source>
</evidence>
<proteinExistence type="predicted"/>
<dbReference type="Proteomes" id="UP000033551">
    <property type="component" value="Unassembled WGS sequence"/>
</dbReference>